<dbReference type="PANTHER" id="PTHR43401:SF2">
    <property type="entry name" value="L-THREONINE 3-DEHYDROGENASE"/>
    <property type="match status" value="1"/>
</dbReference>
<evidence type="ECO:0000256" key="1">
    <source>
        <dbReference type="ARBA" id="ARBA00023002"/>
    </source>
</evidence>
<gene>
    <name evidence="4" type="ORF">AQPE_3566</name>
</gene>
<dbReference type="CDD" id="cd08238">
    <property type="entry name" value="sorbose_phosphate_red"/>
    <property type="match status" value="1"/>
</dbReference>
<dbReference type="InterPro" id="IPR013154">
    <property type="entry name" value="ADH-like_N"/>
</dbReference>
<sequence length="419" mass="45483">MKTKAVRLYGKEDLRLEEFELPAITADEILAKVVSDSICMSSYKAAKQATDHKRVPNDIAENPIIIGHEFSGELVEIGENWKHKFKAGQKFSIQPAIYYEEGPVGVLSAPGYSYQFIGGDATYVIIPKDVLVQDCLLAYDGPGFYPASLAEPLSCVIGAMHANYHTTPGSYIHNMEIVADGKMAILAGVGPMGLAAINYVIHRADRKPKLCVVTDIDQTRLDRAASIYTVAEAAQRGIELVYLNTKIEDPVAELKRLSGGTGYDDVFVFAPVAPVIEQGDAILAFDGCLNFFAGPSDQNLQAKMNFYNVHYAYTHIVGTSGGNTDDMKEAIDVMTAGLDPAGLVTHIGGLNAVAETTLHLPNIPGGKKLIYTHLEMPLTAIADFAEKGKTEPLFAKLAEICDRHQGLWSVEAEEYLLAN</sequence>
<name>A0A5K7SCQ0_9BACT</name>
<feature type="domain" description="Alcohol dehydrogenase-like C-terminal" evidence="2">
    <location>
        <begin position="213"/>
        <end position="334"/>
    </location>
</feature>
<feature type="domain" description="Alcohol dehydrogenase-like N-terminal" evidence="3">
    <location>
        <begin position="26"/>
        <end position="132"/>
    </location>
</feature>
<protein>
    <submittedName>
        <fullName evidence="4">L-sorbose 1-phosphate reductase</fullName>
    </submittedName>
</protein>
<dbReference type="Pfam" id="PF00107">
    <property type="entry name" value="ADH_zinc_N"/>
    <property type="match status" value="1"/>
</dbReference>
<dbReference type="InterPro" id="IPR036291">
    <property type="entry name" value="NAD(P)-bd_dom_sf"/>
</dbReference>
<dbReference type="KEGG" id="anf:AQPE_3566"/>
<dbReference type="SUPFAM" id="SSF50129">
    <property type="entry name" value="GroES-like"/>
    <property type="match status" value="1"/>
</dbReference>
<evidence type="ECO:0000313" key="5">
    <source>
        <dbReference type="Proteomes" id="UP001193389"/>
    </source>
</evidence>
<dbReference type="EMBL" id="AP018694">
    <property type="protein sequence ID" value="BBE19381.1"/>
    <property type="molecule type" value="Genomic_DNA"/>
</dbReference>
<dbReference type="InterPro" id="IPR011032">
    <property type="entry name" value="GroES-like_sf"/>
</dbReference>
<dbReference type="Gene3D" id="3.90.180.10">
    <property type="entry name" value="Medium-chain alcohol dehydrogenases, catalytic domain"/>
    <property type="match status" value="1"/>
</dbReference>
<dbReference type="Proteomes" id="UP001193389">
    <property type="component" value="Chromosome"/>
</dbReference>
<dbReference type="SUPFAM" id="SSF51735">
    <property type="entry name" value="NAD(P)-binding Rossmann-fold domains"/>
    <property type="match status" value="1"/>
</dbReference>
<organism evidence="4 5">
    <name type="scientific">Aquipluma nitroreducens</name>
    <dbReference type="NCBI Taxonomy" id="2010828"/>
    <lineage>
        <taxon>Bacteria</taxon>
        <taxon>Pseudomonadati</taxon>
        <taxon>Bacteroidota</taxon>
        <taxon>Bacteroidia</taxon>
        <taxon>Marinilabiliales</taxon>
        <taxon>Prolixibacteraceae</taxon>
        <taxon>Aquipluma</taxon>
    </lineage>
</organism>
<keyword evidence="1" id="KW-0560">Oxidoreductase</keyword>
<dbReference type="InterPro" id="IPR050129">
    <property type="entry name" value="Zn_alcohol_dh"/>
</dbReference>
<dbReference type="GO" id="GO:0016491">
    <property type="term" value="F:oxidoreductase activity"/>
    <property type="evidence" value="ECO:0007669"/>
    <property type="project" value="UniProtKB-KW"/>
</dbReference>
<evidence type="ECO:0000259" key="3">
    <source>
        <dbReference type="Pfam" id="PF08240"/>
    </source>
</evidence>
<proteinExistence type="predicted"/>
<accession>A0A5K7SCQ0</accession>
<dbReference type="Pfam" id="PF08240">
    <property type="entry name" value="ADH_N"/>
    <property type="match status" value="1"/>
</dbReference>
<reference evidence="4" key="1">
    <citation type="journal article" date="2020" name="Int. J. Syst. Evol. Microbiol.">
        <title>Aquipluma nitroreducens gen. nov. sp. nov., a novel facultatively anaerobic bacterium isolated from a freshwater lake.</title>
        <authorList>
            <person name="Watanabe M."/>
            <person name="Kojima H."/>
            <person name="Fukui M."/>
        </authorList>
    </citation>
    <scope>NUCLEOTIDE SEQUENCE</scope>
    <source>
        <strain evidence="4">MeG22</strain>
    </source>
</reference>
<dbReference type="Gene3D" id="3.40.50.720">
    <property type="entry name" value="NAD(P)-binding Rossmann-like Domain"/>
    <property type="match status" value="1"/>
</dbReference>
<dbReference type="AlphaFoldDB" id="A0A5K7SCQ0"/>
<dbReference type="RefSeq" id="WP_318347628.1">
    <property type="nucleotide sequence ID" value="NZ_AP018694.1"/>
</dbReference>
<keyword evidence="5" id="KW-1185">Reference proteome</keyword>
<evidence type="ECO:0000259" key="2">
    <source>
        <dbReference type="Pfam" id="PF00107"/>
    </source>
</evidence>
<evidence type="ECO:0000313" key="4">
    <source>
        <dbReference type="EMBL" id="BBE19381.1"/>
    </source>
</evidence>
<dbReference type="PANTHER" id="PTHR43401">
    <property type="entry name" value="L-THREONINE 3-DEHYDROGENASE"/>
    <property type="match status" value="1"/>
</dbReference>
<dbReference type="InterPro" id="IPR013149">
    <property type="entry name" value="ADH-like_C"/>
</dbReference>